<evidence type="ECO:0008006" key="10">
    <source>
        <dbReference type="Google" id="ProtNLM"/>
    </source>
</evidence>
<keyword evidence="3" id="KW-0732">Signal</keyword>
<evidence type="ECO:0000256" key="5">
    <source>
        <dbReference type="ARBA" id="ARBA00023237"/>
    </source>
</evidence>
<accession>A0A8H9KV70</accession>
<dbReference type="RefSeq" id="WP_182498212.1">
    <property type="nucleotide sequence ID" value="NZ_BMKM01000008.1"/>
</dbReference>
<dbReference type="InterPro" id="IPR033985">
    <property type="entry name" value="SusD-like_N"/>
</dbReference>
<keyword evidence="9" id="KW-1185">Reference proteome</keyword>
<comment type="similarity">
    <text evidence="2">Belongs to the SusD family.</text>
</comment>
<gene>
    <name evidence="8" type="ORF">GCM10011516_27960</name>
</gene>
<dbReference type="InterPro" id="IPR012944">
    <property type="entry name" value="SusD_RagB_dom"/>
</dbReference>
<dbReference type="Proteomes" id="UP000614460">
    <property type="component" value="Unassembled WGS sequence"/>
</dbReference>
<evidence type="ECO:0000256" key="4">
    <source>
        <dbReference type="ARBA" id="ARBA00023136"/>
    </source>
</evidence>
<evidence type="ECO:0000259" key="7">
    <source>
        <dbReference type="Pfam" id="PF14322"/>
    </source>
</evidence>
<feature type="domain" description="RagB/SusD" evidence="6">
    <location>
        <begin position="348"/>
        <end position="522"/>
    </location>
</feature>
<dbReference type="Pfam" id="PF07980">
    <property type="entry name" value="SusD_RagB"/>
    <property type="match status" value="1"/>
</dbReference>
<dbReference type="GO" id="GO:0009279">
    <property type="term" value="C:cell outer membrane"/>
    <property type="evidence" value="ECO:0007669"/>
    <property type="project" value="UniProtKB-SubCell"/>
</dbReference>
<dbReference type="EMBL" id="BMKM01000008">
    <property type="protein sequence ID" value="GGE28650.1"/>
    <property type="molecule type" value="Genomic_DNA"/>
</dbReference>
<dbReference type="Gene3D" id="1.25.40.390">
    <property type="match status" value="1"/>
</dbReference>
<dbReference type="Pfam" id="PF14322">
    <property type="entry name" value="SusD-like_3"/>
    <property type="match status" value="1"/>
</dbReference>
<evidence type="ECO:0000259" key="6">
    <source>
        <dbReference type="Pfam" id="PF07980"/>
    </source>
</evidence>
<evidence type="ECO:0000256" key="1">
    <source>
        <dbReference type="ARBA" id="ARBA00004442"/>
    </source>
</evidence>
<evidence type="ECO:0000313" key="9">
    <source>
        <dbReference type="Proteomes" id="UP000614460"/>
    </source>
</evidence>
<dbReference type="PROSITE" id="PS51257">
    <property type="entry name" value="PROKAR_LIPOPROTEIN"/>
    <property type="match status" value="1"/>
</dbReference>
<dbReference type="AlphaFoldDB" id="A0A8H9KV70"/>
<evidence type="ECO:0000256" key="2">
    <source>
        <dbReference type="ARBA" id="ARBA00006275"/>
    </source>
</evidence>
<keyword evidence="5" id="KW-0998">Cell outer membrane</keyword>
<organism evidence="8 9">
    <name type="scientific">Sphingobacterium cellulitidis</name>
    <dbReference type="NCBI Taxonomy" id="1768011"/>
    <lineage>
        <taxon>Bacteria</taxon>
        <taxon>Pseudomonadati</taxon>
        <taxon>Bacteroidota</taxon>
        <taxon>Sphingobacteriia</taxon>
        <taxon>Sphingobacteriales</taxon>
        <taxon>Sphingobacteriaceae</taxon>
        <taxon>Sphingobacterium</taxon>
    </lineage>
</organism>
<dbReference type="SUPFAM" id="SSF48452">
    <property type="entry name" value="TPR-like"/>
    <property type="match status" value="1"/>
</dbReference>
<dbReference type="InterPro" id="IPR011990">
    <property type="entry name" value="TPR-like_helical_dom_sf"/>
</dbReference>
<reference evidence="8" key="1">
    <citation type="journal article" date="2014" name="Int. J. Syst. Evol. Microbiol.">
        <title>Complete genome sequence of Corynebacterium casei LMG S-19264T (=DSM 44701T), isolated from a smear-ripened cheese.</title>
        <authorList>
            <consortium name="US DOE Joint Genome Institute (JGI-PGF)"/>
            <person name="Walter F."/>
            <person name="Albersmeier A."/>
            <person name="Kalinowski J."/>
            <person name="Ruckert C."/>
        </authorList>
    </citation>
    <scope>NUCLEOTIDE SEQUENCE</scope>
    <source>
        <strain evidence="8">CGMCC 1.15966</strain>
    </source>
</reference>
<comment type="subcellular location">
    <subcellularLocation>
        <location evidence="1">Cell outer membrane</location>
    </subcellularLocation>
</comment>
<evidence type="ECO:0000256" key="3">
    <source>
        <dbReference type="ARBA" id="ARBA00022729"/>
    </source>
</evidence>
<comment type="caution">
    <text evidence="8">The sequence shown here is derived from an EMBL/GenBank/DDBJ whole genome shotgun (WGS) entry which is preliminary data.</text>
</comment>
<feature type="domain" description="SusD-like N-terminal" evidence="7">
    <location>
        <begin position="69"/>
        <end position="234"/>
    </location>
</feature>
<reference evidence="8" key="2">
    <citation type="submission" date="2020-09" db="EMBL/GenBank/DDBJ databases">
        <authorList>
            <person name="Sun Q."/>
            <person name="Zhou Y."/>
        </authorList>
    </citation>
    <scope>NUCLEOTIDE SEQUENCE</scope>
    <source>
        <strain evidence="8">CGMCC 1.15966</strain>
    </source>
</reference>
<sequence length="526" mass="59244">MKTRNFALAIILTGALGLSSCNKFLDEDPYSNEQLATFYQTEAQAIGNVNGMYRRGAIVRYGNAGSAYLGPTASISTFLTGYFTNSYENQELICQYSRLLNRQENTRIVSNTMNSIWRESYDAINIANGAIKHIPNISFTDENQKKVLIATSKFFRAFNYFYLVKTFGDIPMPLEPTEDLSNLYPERTAVAQVYQTIEADLKEAVEVLPAVTFSDNKNRITKYVAAMALANVYLQQGKFAEASTYSKMVVNSAHGLTANEDLKMKSAYNKLRTTDNLPESIYVFEFDGPINSSGWWPTYGFNSAATAVFDKYSIFERVYGPTKRFLNVYKADDLRIQPNQFFHWEYKNPNTSKVWKSDDAGVWYYVDENAVLNTGRGTKDWNIYRYAEALLIAAESSAKASNSVTAEAAGYLARIKARASTTGRTVAQITTELQGMSVNAFVEEVWTERLRELPLEFKMWDDCLRTGKFPVISPTEKGKVTYTNLVGAQNASGATFKDTDLLWPISLDELQRNPKLTQNKGYQATN</sequence>
<evidence type="ECO:0000313" key="8">
    <source>
        <dbReference type="EMBL" id="GGE28650.1"/>
    </source>
</evidence>
<keyword evidence="4" id="KW-0472">Membrane</keyword>
<proteinExistence type="inferred from homology"/>
<name>A0A8H9KV70_9SPHI</name>
<protein>
    <recommendedName>
        <fullName evidence="10">RagB/SusD family nutrient uptake outer membrane protein</fullName>
    </recommendedName>
</protein>